<evidence type="ECO:0000313" key="3">
    <source>
        <dbReference type="EMBL" id="CAD6186126.1"/>
    </source>
</evidence>
<feature type="transmembrane region" description="Helical" evidence="2">
    <location>
        <begin position="595"/>
        <end position="618"/>
    </location>
</feature>
<proteinExistence type="predicted"/>
<evidence type="ECO:0000256" key="1">
    <source>
        <dbReference type="SAM" id="MobiDB-lite"/>
    </source>
</evidence>
<feature type="compositionally biased region" description="Polar residues" evidence="1">
    <location>
        <begin position="333"/>
        <end position="356"/>
    </location>
</feature>
<sequence length="627" mass="70893">MAASSRNELNFGMTSRIQQFTLFDAKRYLRKFRKECNERCERLKKRTLDRIGFDENRLNALLERQRPLSTMKDVCWRLYDNLDCMKRCPTTKNHTKFAKTIKNKCSFALRDMEANLQCVSRHHSFLNVRCRSFGNEATTLRKKSDLGTTPDRETCRFLHLNTFCLENAVSSYCPKAKKLFRRLHFRDYFLNFLLPEEDLLFDDDDLDSCQLYNFVKGQEDEEENETTTRINLDDDYDEEDELTTIVNHMESTTTKSNTPISTSTSSPTSSAASKEKQEFTTLLNELLQPSSNEINTKSSEDTYTTSENPTTSSEVTTTTTDLPTSSEEITIPTDLSTNSEKPHSNLSPSFSTELVTPSSSEENEPETALNSPHPSEGTDYEYSEGYDDVEDDDESTSSVNVVPIEERVTKESTTTLSTTTSKKRVFSDDSMENTPPNFFYSSLRNTLYSTSTHPNHRFVSDNTNPEDSDEVPTLEIDTTTLFGIENDTTTIPTTESSEGAVQIVLKTKKGPQSQTRVTSTTTVGLGVTTPLLRGEIVVKPIRKKSEPDAEEAEAEQRRQRLRLNRGQTSSKMTSAESEDVVEPQNTLSSGDRRTLIAILSILCTVAILTVLCAICCFCRKSKSHQLN</sequence>
<feature type="compositionally biased region" description="Low complexity" evidence="1">
    <location>
        <begin position="251"/>
        <end position="272"/>
    </location>
</feature>
<comment type="caution">
    <text evidence="3">The sequence shown here is derived from an EMBL/GenBank/DDBJ whole genome shotgun (WGS) entry which is preliminary data.</text>
</comment>
<dbReference type="EMBL" id="CAJGYM010000004">
    <property type="protein sequence ID" value="CAD6186126.1"/>
    <property type="molecule type" value="Genomic_DNA"/>
</dbReference>
<gene>
    <name evidence="3" type="ORF">CAUJ_LOCUS2045</name>
</gene>
<feature type="region of interest" description="Disordered" evidence="1">
    <location>
        <begin position="217"/>
        <end position="398"/>
    </location>
</feature>
<feature type="compositionally biased region" description="Polar residues" evidence="1">
    <location>
        <begin position="279"/>
        <end position="297"/>
    </location>
</feature>
<keyword evidence="2" id="KW-0472">Membrane</keyword>
<keyword evidence="2" id="KW-1133">Transmembrane helix</keyword>
<accession>A0A8S1GRP5</accession>
<protein>
    <submittedName>
        <fullName evidence="3">Uncharacterized protein</fullName>
    </submittedName>
</protein>
<dbReference type="OrthoDB" id="5875488at2759"/>
<dbReference type="AlphaFoldDB" id="A0A8S1GRP5"/>
<evidence type="ECO:0000256" key="2">
    <source>
        <dbReference type="SAM" id="Phobius"/>
    </source>
</evidence>
<organism evidence="3 4">
    <name type="scientific">Caenorhabditis auriculariae</name>
    <dbReference type="NCBI Taxonomy" id="2777116"/>
    <lineage>
        <taxon>Eukaryota</taxon>
        <taxon>Metazoa</taxon>
        <taxon>Ecdysozoa</taxon>
        <taxon>Nematoda</taxon>
        <taxon>Chromadorea</taxon>
        <taxon>Rhabditida</taxon>
        <taxon>Rhabditina</taxon>
        <taxon>Rhabditomorpha</taxon>
        <taxon>Rhabditoidea</taxon>
        <taxon>Rhabditidae</taxon>
        <taxon>Peloderinae</taxon>
        <taxon>Caenorhabditis</taxon>
    </lineage>
</organism>
<feature type="compositionally biased region" description="Acidic residues" evidence="1">
    <location>
        <begin position="233"/>
        <end position="242"/>
    </location>
</feature>
<dbReference type="Proteomes" id="UP000835052">
    <property type="component" value="Unassembled WGS sequence"/>
</dbReference>
<feature type="compositionally biased region" description="Low complexity" evidence="1">
    <location>
        <begin position="301"/>
        <end position="328"/>
    </location>
</feature>
<feature type="compositionally biased region" description="Polar residues" evidence="1">
    <location>
        <begin position="565"/>
        <end position="575"/>
    </location>
</feature>
<feature type="region of interest" description="Disordered" evidence="1">
    <location>
        <begin position="543"/>
        <end position="586"/>
    </location>
</feature>
<name>A0A8S1GRP5_9PELO</name>
<feature type="compositionally biased region" description="Acidic residues" evidence="1">
    <location>
        <begin position="378"/>
        <end position="395"/>
    </location>
</feature>
<keyword evidence="2" id="KW-0812">Transmembrane</keyword>
<reference evidence="3" key="1">
    <citation type="submission" date="2020-10" db="EMBL/GenBank/DDBJ databases">
        <authorList>
            <person name="Kikuchi T."/>
        </authorList>
    </citation>
    <scope>NUCLEOTIDE SEQUENCE</scope>
    <source>
        <strain evidence="3">NKZ352</strain>
    </source>
</reference>
<keyword evidence="4" id="KW-1185">Reference proteome</keyword>
<evidence type="ECO:0000313" key="4">
    <source>
        <dbReference type="Proteomes" id="UP000835052"/>
    </source>
</evidence>